<comment type="caution">
    <text evidence="2">The sequence shown here is derived from an EMBL/GenBank/DDBJ whole genome shotgun (WGS) entry which is preliminary data.</text>
</comment>
<dbReference type="PROSITE" id="PS50801">
    <property type="entry name" value="STAS"/>
    <property type="match status" value="1"/>
</dbReference>
<dbReference type="OrthoDB" id="3635700at2"/>
<dbReference type="Gene3D" id="3.30.750.24">
    <property type="entry name" value="STAS domain"/>
    <property type="match status" value="1"/>
</dbReference>
<gene>
    <name evidence="2" type="ORF">DMA12_26625</name>
</gene>
<dbReference type="Proteomes" id="UP000286716">
    <property type="component" value="Unassembled WGS sequence"/>
</dbReference>
<dbReference type="InterPro" id="IPR002645">
    <property type="entry name" value="STAS_dom"/>
</dbReference>
<name>A0A428WBR0_AMYBA</name>
<keyword evidence="3" id="KW-1185">Reference proteome</keyword>
<dbReference type="AlphaFoldDB" id="A0A428WBR0"/>
<protein>
    <submittedName>
        <fullName evidence="2">Anti-sigma factor antagonist</fullName>
    </submittedName>
</protein>
<feature type="domain" description="STAS" evidence="1">
    <location>
        <begin position="12"/>
        <end position="88"/>
    </location>
</feature>
<dbReference type="Pfam" id="PF01740">
    <property type="entry name" value="STAS"/>
    <property type="match status" value="1"/>
</dbReference>
<evidence type="ECO:0000259" key="1">
    <source>
        <dbReference type="PROSITE" id="PS50801"/>
    </source>
</evidence>
<dbReference type="EMBL" id="QHHU01000039">
    <property type="protein sequence ID" value="RSM40530.1"/>
    <property type="molecule type" value="Genomic_DNA"/>
</dbReference>
<dbReference type="RefSeq" id="WP_020647415.1">
    <property type="nucleotide sequence ID" value="NZ_QHHU01000039.1"/>
</dbReference>
<accession>A0A428WBR0</accession>
<evidence type="ECO:0000313" key="3">
    <source>
        <dbReference type="Proteomes" id="UP000286716"/>
    </source>
</evidence>
<evidence type="ECO:0000313" key="2">
    <source>
        <dbReference type="EMBL" id="RSM40530.1"/>
    </source>
</evidence>
<sequence length="122" mass="12909">MSALDLSALLLTATTAEPRPGTLRVTIAGEIDMATRPRLDDELDRAVAAAPERLVVDLLGVGFCGVTGVASLGRLRARCADAGIDLVLKPSRVVRRALDLAAVAPLFRLVGRRAEPEQVIAR</sequence>
<dbReference type="CDD" id="cd07043">
    <property type="entry name" value="STAS_anti-anti-sigma_factors"/>
    <property type="match status" value="1"/>
</dbReference>
<organism evidence="2 3">
    <name type="scientific">Amycolatopsis balhimycina DSM 5908</name>
    <dbReference type="NCBI Taxonomy" id="1081091"/>
    <lineage>
        <taxon>Bacteria</taxon>
        <taxon>Bacillati</taxon>
        <taxon>Actinomycetota</taxon>
        <taxon>Actinomycetes</taxon>
        <taxon>Pseudonocardiales</taxon>
        <taxon>Pseudonocardiaceae</taxon>
        <taxon>Amycolatopsis</taxon>
    </lineage>
</organism>
<reference evidence="2 3" key="1">
    <citation type="submission" date="2018-05" db="EMBL/GenBank/DDBJ databases">
        <title>Evolution of GPA BGCs.</title>
        <authorList>
            <person name="Waglechner N."/>
            <person name="Wright G.D."/>
        </authorList>
    </citation>
    <scope>NUCLEOTIDE SEQUENCE [LARGE SCALE GENOMIC DNA]</scope>
    <source>
        <strain evidence="2 3">DSM 5908</strain>
    </source>
</reference>
<dbReference type="SUPFAM" id="SSF52091">
    <property type="entry name" value="SpoIIaa-like"/>
    <property type="match status" value="1"/>
</dbReference>
<proteinExistence type="predicted"/>
<dbReference type="InterPro" id="IPR036513">
    <property type="entry name" value="STAS_dom_sf"/>
</dbReference>